<dbReference type="InterPro" id="IPR013783">
    <property type="entry name" value="Ig-like_fold"/>
</dbReference>
<evidence type="ECO:0000313" key="3">
    <source>
        <dbReference type="EMBL" id="GGD41939.1"/>
    </source>
</evidence>
<dbReference type="EMBL" id="BMGI01000004">
    <property type="protein sequence ID" value="GGD41939.1"/>
    <property type="molecule type" value="Genomic_DNA"/>
</dbReference>
<dbReference type="Gene3D" id="2.60.40.10">
    <property type="entry name" value="Immunoglobulins"/>
    <property type="match status" value="1"/>
</dbReference>
<dbReference type="Proteomes" id="UP000617355">
    <property type="component" value="Unassembled WGS sequence"/>
</dbReference>
<evidence type="ECO:0000313" key="4">
    <source>
        <dbReference type="Proteomes" id="UP000617355"/>
    </source>
</evidence>
<dbReference type="Pfam" id="PF13501">
    <property type="entry name" value="SoxY"/>
    <property type="match status" value="1"/>
</dbReference>
<feature type="domain" description="Ig-like SoxY" evidence="2">
    <location>
        <begin position="35"/>
        <end position="134"/>
    </location>
</feature>
<dbReference type="InterPro" id="IPR014880">
    <property type="entry name" value="SoxZ_dom"/>
</dbReference>
<reference evidence="4" key="1">
    <citation type="journal article" date="2019" name="Int. J. Syst. Evol. Microbiol.">
        <title>The Global Catalogue of Microorganisms (GCM) 10K type strain sequencing project: providing services to taxonomists for standard genome sequencing and annotation.</title>
        <authorList>
            <consortium name="The Broad Institute Genomics Platform"/>
            <consortium name="The Broad Institute Genome Sequencing Center for Infectious Disease"/>
            <person name="Wu L."/>
            <person name="Ma J."/>
        </authorList>
    </citation>
    <scope>NUCLEOTIDE SEQUENCE [LARGE SCALE GENOMIC DNA]</scope>
    <source>
        <strain evidence="4">CGMCC 1.12922</strain>
    </source>
</reference>
<dbReference type="Gene3D" id="2.60.40.2470">
    <property type="entry name" value="SoxY domain"/>
    <property type="match status" value="1"/>
</dbReference>
<accession>A0ABQ1QSX6</accession>
<proteinExistence type="predicted"/>
<gene>
    <name evidence="3" type="ORF">GCM10011358_27280</name>
</gene>
<evidence type="ECO:0008006" key="5">
    <source>
        <dbReference type="Google" id="ProtNLM"/>
    </source>
</evidence>
<dbReference type="SUPFAM" id="SSF81296">
    <property type="entry name" value="E set domains"/>
    <property type="match status" value="1"/>
</dbReference>
<dbReference type="InterPro" id="IPR032711">
    <property type="entry name" value="SoxY"/>
</dbReference>
<dbReference type="NCBIfam" id="TIGR04490">
    <property type="entry name" value="SoxZ_true"/>
    <property type="match status" value="1"/>
</dbReference>
<protein>
    <recommendedName>
        <fullName evidence="5">Quinoprotein dehydrogenase-associated SoxYZ-like carrier</fullName>
    </recommendedName>
</protein>
<name>A0ABQ1QSX6_9RHOB</name>
<evidence type="ECO:0000259" key="1">
    <source>
        <dbReference type="Pfam" id="PF08770"/>
    </source>
</evidence>
<dbReference type="InterPro" id="IPR014756">
    <property type="entry name" value="Ig_E-set"/>
</dbReference>
<keyword evidence="4" id="KW-1185">Reference proteome</keyword>
<evidence type="ECO:0000259" key="2">
    <source>
        <dbReference type="Pfam" id="PF13501"/>
    </source>
</evidence>
<dbReference type="InterPro" id="IPR030995">
    <property type="entry name" value="SoxZ"/>
</dbReference>
<dbReference type="InterPro" id="IPR038162">
    <property type="entry name" value="SoxY_sf"/>
</dbReference>
<sequence length="253" mass="28007">MLGAGLALCALPARADEADMLAAIARDFDAEELQPGRIEITMPEFSDSGQSVPMDLYVPADMTPEDHPRVVRVYAARNPRPRVIALYFTPACGEAWVSTRVRLDSFQDVVAVAEMADGETFRAVRRVNVTYGACEEAVANNQFPLGWQPKIRISTPDQVAPGEIFTVRTIINHPMETGLRYNSSGLLIPVRIVERFSCRIGGEEVFGAKLEPAIASNPYLAFKLRLDESADLEFEWLDTTGEVYRRSARVEVG</sequence>
<dbReference type="Pfam" id="PF08770">
    <property type="entry name" value="SoxZ"/>
    <property type="match status" value="1"/>
</dbReference>
<organism evidence="3 4">
    <name type="scientific">Sinisalibacter lacisalsi</name>
    <dbReference type="NCBI Taxonomy" id="1526570"/>
    <lineage>
        <taxon>Bacteria</taxon>
        <taxon>Pseudomonadati</taxon>
        <taxon>Pseudomonadota</taxon>
        <taxon>Alphaproteobacteria</taxon>
        <taxon>Rhodobacterales</taxon>
        <taxon>Roseobacteraceae</taxon>
        <taxon>Sinisalibacter</taxon>
    </lineage>
</organism>
<feature type="domain" description="Sulphur oxidation protein SoxZ" evidence="1">
    <location>
        <begin position="156"/>
        <end position="248"/>
    </location>
</feature>
<comment type="caution">
    <text evidence="3">The sequence shown here is derived from an EMBL/GenBank/DDBJ whole genome shotgun (WGS) entry which is preliminary data.</text>
</comment>